<evidence type="ECO:0000256" key="5">
    <source>
        <dbReference type="ARBA" id="ARBA00022723"/>
    </source>
</evidence>
<gene>
    <name evidence="12" type="ORF">Ctob_007136</name>
</gene>
<evidence type="ECO:0000256" key="6">
    <source>
        <dbReference type="ARBA" id="ARBA00022759"/>
    </source>
</evidence>
<evidence type="ECO:0000313" key="12">
    <source>
        <dbReference type="EMBL" id="KOO29419.1"/>
    </source>
</evidence>
<comment type="similarity">
    <text evidence="2">Belongs to the ENDOU family.</text>
</comment>
<comment type="caution">
    <text evidence="12">The sequence shown here is derived from an EMBL/GenBank/DDBJ whole genome shotgun (WGS) entry which is preliminary data.</text>
</comment>
<dbReference type="InterPro" id="IPR018998">
    <property type="entry name" value="EndoU_C"/>
</dbReference>
<dbReference type="OrthoDB" id="430326at2759"/>
<keyword evidence="9" id="KW-0464">Manganese</keyword>
<dbReference type="GO" id="GO:0046872">
    <property type="term" value="F:metal ion binding"/>
    <property type="evidence" value="ECO:0007669"/>
    <property type="project" value="UniProtKB-KW"/>
</dbReference>
<dbReference type="Proteomes" id="UP000037460">
    <property type="component" value="Unassembled WGS sequence"/>
</dbReference>
<dbReference type="PANTHER" id="PTHR12439:SF11">
    <property type="entry name" value="URIDYLATE-SPECIFIC ENDORIBONUCLEASE"/>
    <property type="match status" value="1"/>
</dbReference>
<protein>
    <recommendedName>
        <fullName evidence="11">EndoU domain-containing protein</fullName>
    </recommendedName>
</protein>
<dbReference type="GO" id="GO:0016829">
    <property type="term" value="F:lyase activity"/>
    <property type="evidence" value="ECO:0007669"/>
    <property type="project" value="UniProtKB-KW"/>
</dbReference>
<evidence type="ECO:0000256" key="7">
    <source>
        <dbReference type="ARBA" id="ARBA00022801"/>
    </source>
</evidence>
<evidence type="ECO:0000313" key="13">
    <source>
        <dbReference type="Proteomes" id="UP000037460"/>
    </source>
</evidence>
<dbReference type="PANTHER" id="PTHR12439">
    <property type="entry name" value="PLACENTAL PROTEIN 11-RELATED"/>
    <property type="match status" value="1"/>
</dbReference>
<dbReference type="CDD" id="cd21159">
    <property type="entry name" value="XendoU"/>
    <property type="match status" value="1"/>
</dbReference>
<evidence type="ECO:0000256" key="4">
    <source>
        <dbReference type="ARBA" id="ARBA00022722"/>
    </source>
</evidence>
<organism evidence="12 13">
    <name type="scientific">Chrysochromulina tobinii</name>
    <dbReference type="NCBI Taxonomy" id="1460289"/>
    <lineage>
        <taxon>Eukaryota</taxon>
        <taxon>Haptista</taxon>
        <taxon>Haptophyta</taxon>
        <taxon>Prymnesiophyceae</taxon>
        <taxon>Prymnesiales</taxon>
        <taxon>Chrysochromulinaceae</taxon>
        <taxon>Chrysochromulina</taxon>
    </lineage>
</organism>
<evidence type="ECO:0000256" key="3">
    <source>
        <dbReference type="ARBA" id="ARBA00011245"/>
    </source>
</evidence>
<evidence type="ECO:0000256" key="1">
    <source>
        <dbReference type="ARBA" id="ARBA00001936"/>
    </source>
</evidence>
<evidence type="ECO:0000256" key="10">
    <source>
        <dbReference type="ARBA" id="ARBA00023239"/>
    </source>
</evidence>
<comment type="subunit">
    <text evidence="3">Monomer.</text>
</comment>
<dbReference type="GO" id="GO:0016787">
    <property type="term" value="F:hydrolase activity"/>
    <property type="evidence" value="ECO:0007669"/>
    <property type="project" value="UniProtKB-KW"/>
</dbReference>
<reference evidence="13" key="1">
    <citation type="journal article" date="2015" name="PLoS Genet.">
        <title>Genome Sequence and Transcriptome Analyses of Chrysochromulina tobin: Metabolic Tools for Enhanced Algal Fitness in the Prominent Order Prymnesiales (Haptophyceae).</title>
        <authorList>
            <person name="Hovde B.T."/>
            <person name="Deodato C.R."/>
            <person name="Hunsperger H.M."/>
            <person name="Ryken S.A."/>
            <person name="Yost W."/>
            <person name="Jha R.K."/>
            <person name="Patterson J."/>
            <person name="Monnat R.J. Jr."/>
            <person name="Barlow S.B."/>
            <person name="Starkenburg S.R."/>
            <person name="Cattolico R.A."/>
        </authorList>
    </citation>
    <scope>NUCLEOTIDE SEQUENCE</scope>
    <source>
        <strain evidence="13">CCMP291</strain>
    </source>
</reference>
<keyword evidence="6" id="KW-0255">Endonuclease</keyword>
<dbReference type="GO" id="GO:0004521">
    <property type="term" value="F:RNA endonuclease activity"/>
    <property type="evidence" value="ECO:0007669"/>
    <property type="project" value="InterPro"/>
</dbReference>
<accession>A0A0M0JS49</accession>
<keyword evidence="13" id="KW-1185">Reference proteome</keyword>
<evidence type="ECO:0000256" key="8">
    <source>
        <dbReference type="ARBA" id="ARBA00022884"/>
    </source>
</evidence>
<keyword evidence="8" id="KW-0694">RNA-binding</keyword>
<keyword evidence="10" id="KW-0456">Lyase</keyword>
<dbReference type="AlphaFoldDB" id="A0A0M0JS49"/>
<dbReference type="EMBL" id="JWZX01002418">
    <property type="protein sequence ID" value="KOO29419.1"/>
    <property type="molecule type" value="Genomic_DNA"/>
</dbReference>
<proteinExistence type="inferred from homology"/>
<keyword evidence="7" id="KW-0378">Hydrolase</keyword>
<keyword evidence="5" id="KW-0479">Metal-binding</keyword>
<feature type="domain" description="EndoU" evidence="11">
    <location>
        <begin position="1"/>
        <end position="182"/>
    </location>
</feature>
<dbReference type="PROSITE" id="PS51959">
    <property type="entry name" value="ENDOU"/>
    <property type="match status" value="1"/>
</dbReference>
<dbReference type="Pfam" id="PF09412">
    <property type="entry name" value="XendoU"/>
    <property type="match status" value="1"/>
</dbReference>
<keyword evidence="4" id="KW-0540">Nuclease</keyword>
<sequence>MQFTYEFLKEHGKDARTKHLRQPHDMQTLVSELWFAPYTRCRPNDSSGFEHVFVGEERHGKVIGLHNWIQFYLEEKKGKINYSGWVGKQDSDYNDDVHLVTVKFSWEDGADDEVEEKPMSTILCGSTVEFELAILTIVFLSGNQDGDNIFHLGSEKINVVCHPQRTRIGGAKIGTAYLEVAR</sequence>
<evidence type="ECO:0000256" key="9">
    <source>
        <dbReference type="ARBA" id="ARBA00023211"/>
    </source>
</evidence>
<dbReference type="SUPFAM" id="SSF142877">
    <property type="entry name" value="EndoU-like"/>
    <property type="match status" value="1"/>
</dbReference>
<evidence type="ECO:0000256" key="2">
    <source>
        <dbReference type="ARBA" id="ARBA00010168"/>
    </source>
</evidence>
<dbReference type="InterPro" id="IPR039787">
    <property type="entry name" value="ENDOU"/>
</dbReference>
<dbReference type="GO" id="GO:0003723">
    <property type="term" value="F:RNA binding"/>
    <property type="evidence" value="ECO:0007669"/>
    <property type="project" value="UniProtKB-KW"/>
</dbReference>
<comment type="cofactor">
    <cofactor evidence="1">
        <name>Mn(2+)</name>
        <dbReference type="ChEBI" id="CHEBI:29035"/>
    </cofactor>
</comment>
<name>A0A0M0JS49_9EUKA</name>
<evidence type="ECO:0000259" key="11">
    <source>
        <dbReference type="PROSITE" id="PS51959"/>
    </source>
</evidence>
<dbReference type="InterPro" id="IPR037227">
    <property type="entry name" value="EndoU-like"/>
</dbReference>